<evidence type="ECO:0000313" key="2">
    <source>
        <dbReference type="Proteomes" id="UP000229081"/>
    </source>
</evidence>
<dbReference type="AlphaFoldDB" id="A0A2K8MNB2"/>
<evidence type="ECO:0000313" key="1">
    <source>
        <dbReference type="EMBL" id="ATY32851.1"/>
    </source>
</evidence>
<accession>A0A2K8MNB2</accession>
<dbReference type="Proteomes" id="UP000229081">
    <property type="component" value="Chromosome"/>
</dbReference>
<keyword evidence="2" id="KW-1185">Reference proteome</keyword>
<dbReference type="EMBL" id="CP024923">
    <property type="protein sequence ID" value="ATY32851.1"/>
    <property type="molecule type" value="Genomic_DNA"/>
</dbReference>
<dbReference type="Gene3D" id="3.40.50.10600">
    <property type="entry name" value="SpoIIaa-like domains"/>
    <property type="match status" value="1"/>
</dbReference>
<gene>
    <name evidence="1" type="ORF">CVN68_13440</name>
</gene>
<sequence>MSATFSIDTEPELDLVRITMAGLFTSEDIKAFYEARDAAHARLTCRRNWHLTINDLRGMKIQPQESVVRFQQMLGAPEYRSRRLAFVIGRTLARSQLQRALSERGPDTRCFDSVAEAEAWLFQGAIMGSLRAAG</sequence>
<proteinExistence type="predicted"/>
<dbReference type="InterPro" id="IPR038396">
    <property type="entry name" value="SpoIIAA-like_sf"/>
</dbReference>
<dbReference type="InterPro" id="IPR036513">
    <property type="entry name" value="STAS_dom_sf"/>
</dbReference>
<reference evidence="1 2" key="1">
    <citation type="submission" date="2017-11" db="EMBL/GenBank/DDBJ databases">
        <title>Complete genome sequence of Sphingomonas sp. Strain Cra20, a psychrotolerant potential plant growth promoting rhizobacteria.</title>
        <authorList>
            <person name="Luo Y."/>
        </authorList>
    </citation>
    <scope>NUCLEOTIDE SEQUENCE [LARGE SCALE GENOMIC DNA]</scope>
    <source>
        <strain evidence="1 2">Cra20</strain>
    </source>
</reference>
<dbReference type="KEGG" id="sphc:CVN68_13440"/>
<protein>
    <recommendedName>
        <fullName evidence="3">STAS/SEC14 domain-containing protein</fullName>
    </recommendedName>
</protein>
<dbReference type="OrthoDB" id="7473089at2"/>
<dbReference type="SUPFAM" id="SSF52091">
    <property type="entry name" value="SpoIIaa-like"/>
    <property type="match status" value="1"/>
</dbReference>
<dbReference type="RefSeq" id="WP_100282658.1">
    <property type="nucleotide sequence ID" value="NZ_CP024923.1"/>
</dbReference>
<name>A0A2K8MNB2_9SPHN</name>
<organism evidence="1 2">
    <name type="scientific">Sphingomonas psychrotolerans</name>
    <dbReference type="NCBI Taxonomy" id="1327635"/>
    <lineage>
        <taxon>Bacteria</taxon>
        <taxon>Pseudomonadati</taxon>
        <taxon>Pseudomonadota</taxon>
        <taxon>Alphaproteobacteria</taxon>
        <taxon>Sphingomonadales</taxon>
        <taxon>Sphingomonadaceae</taxon>
        <taxon>Sphingomonas</taxon>
    </lineage>
</organism>
<evidence type="ECO:0008006" key="3">
    <source>
        <dbReference type="Google" id="ProtNLM"/>
    </source>
</evidence>